<dbReference type="PANTHER" id="PTHR42709:SF6">
    <property type="entry name" value="UNDECAPRENYL PHOSPHATE TRANSPORTER A"/>
    <property type="match status" value="1"/>
</dbReference>
<keyword evidence="10" id="KW-1185">Reference proteome</keyword>
<evidence type="ECO:0000256" key="4">
    <source>
        <dbReference type="ARBA" id="ARBA00022692"/>
    </source>
</evidence>
<gene>
    <name evidence="9" type="ORF">GCM10009810_24630</name>
</gene>
<reference evidence="10" key="1">
    <citation type="journal article" date="2019" name="Int. J. Syst. Evol. Microbiol.">
        <title>The Global Catalogue of Microorganisms (GCM) 10K type strain sequencing project: providing services to taxonomists for standard genome sequencing and annotation.</title>
        <authorList>
            <consortium name="The Broad Institute Genomics Platform"/>
            <consortium name="The Broad Institute Genome Sequencing Center for Infectious Disease"/>
            <person name="Wu L."/>
            <person name="Ma J."/>
        </authorList>
    </citation>
    <scope>NUCLEOTIDE SEQUENCE [LARGE SCALE GENOMIC DNA]</scope>
    <source>
        <strain evidence="10">JCM 15591</strain>
    </source>
</reference>
<feature type="transmembrane region" description="Helical" evidence="7">
    <location>
        <begin position="103"/>
        <end position="125"/>
    </location>
</feature>
<protein>
    <submittedName>
        <fullName evidence="9">VTT domain-containing protein</fullName>
    </submittedName>
</protein>
<keyword evidence="6 7" id="KW-0472">Membrane</keyword>
<dbReference type="InterPro" id="IPR051311">
    <property type="entry name" value="DedA_domain"/>
</dbReference>
<evidence type="ECO:0000259" key="8">
    <source>
        <dbReference type="Pfam" id="PF09335"/>
    </source>
</evidence>
<proteinExistence type="inferred from homology"/>
<organism evidence="9 10">
    <name type="scientific">Nostocoides vanveenii</name>
    <dbReference type="NCBI Taxonomy" id="330835"/>
    <lineage>
        <taxon>Bacteria</taxon>
        <taxon>Bacillati</taxon>
        <taxon>Actinomycetota</taxon>
        <taxon>Actinomycetes</taxon>
        <taxon>Micrococcales</taxon>
        <taxon>Intrasporangiaceae</taxon>
        <taxon>Nostocoides</taxon>
    </lineage>
</organism>
<feature type="transmembrane region" description="Helical" evidence="7">
    <location>
        <begin position="12"/>
        <end position="35"/>
    </location>
</feature>
<evidence type="ECO:0000313" key="10">
    <source>
        <dbReference type="Proteomes" id="UP001501475"/>
    </source>
</evidence>
<sequence length="161" mass="17846">MQELVAGWPFWAVYLFFFAGAMVRAHVTYAVGLALRAGTRRGRLAHSRLARRLDGPAMERAERQVARYGPPLVTLSFLTVGVQTLVNAAAGGLRMGWRRYTPAAIVGSLLWAALYTTAGFAVVDVLFGRVAWWWLIFAAALIALVVIVTRRWRRRLDATSG</sequence>
<evidence type="ECO:0000256" key="6">
    <source>
        <dbReference type="ARBA" id="ARBA00023136"/>
    </source>
</evidence>
<keyword evidence="5 7" id="KW-1133">Transmembrane helix</keyword>
<evidence type="ECO:0000256" key="5">
    <source>
        <dbReference type="ARBA" id="ARBA00022989"/>
    </source>
</evidence>
<accession>A0ABP4WZU2</accession>
<comment type="subcellular location">
    <subcellularLocation>
        <location evidence="1">Cell membrane</location>
        <topology evidence="1">Multi-pass membrane protein</topology>
    </subcellularLocation>
</comment>
<feature type="transmembrane region" description="Helical" evidence="7">
    <location>
        <begin position="131"/>
        <end position="149"/>
    </location>
</feature>
<comment type="similarity">
    <text evidence="2">Belongs to the DedA family.</text>
</comment>
<name>A0ABP4WZU2_9MICO</name>
<dbReference type="PANTHER" id="PTHR42709">
    <property type="entry name" value="ALKALINE PHOSPHATASE LIKE PROTEIN"/>
    <property type="match status" value="1"/>
</dbReference>
<evidence type="ECO:0000256" key="1">
    <source>
        <dbReference type="ARBA" id="ARBA00004651"/>
    </source>
</evidence>
<dbReference type="RefSeq" id="WP_344066752.1">
    <property type="nucleotide sequence ID" value="NZ_BAAAPN010000056.1"/>
</dbReference>
<feature type="domain" description="VTT" evidence="8">
    <location>
        <begin position="8"/>
        <end position="119"/>
    </location>
</feature>
<evidence type="ECO:0000256" key="7">
    <source>
        <dbReference type="SAM" id="Phobius"/>
    </source>
</evidence>
<evidence type="ECO:0000256" key="2">
    <source>
        <dbReference type="ARBA" id="ARBA00010792"/>
    </source>
</evidence>
<keyword evidence="3" id="KW-1003">Cell membrane</keyword>
<dbReference type="InterPro" id="IPR032816">
    <property type="entry name" value="VTT_dom"/>
</dbReference>
<comment type="caution">
    <text evidence="9">The sequence shown here is derived from an EMBL/GenBank/DDBJ whole genome shotgun (WGS) entry which is preliminary data.</text>
</comment>
<dbReference type="Pfam" id="PF09335">
    <property type="entry name" value="VTT_dom"/>
    <property type="match status" value="1"/>
</dbReference>
<evidence type="ECO:0000313" key="9">
    <source>
        <dbReference type="EMBL" id="GAA1764713.1"/>
    </source>
</evidence>
<dbReference type="EMBL" id="BAAAPN010000056">
    <property type="protein sequence ID" value="GAA1764713.1"/>
    <property type="molecule type" value="Genomic_DNA"/>
</dbReference>
<keyword evidence="4 7" id="KW-0812">Transmembrane</keyword>
<dbReference type="Proteomes" id="UP001501475">
    <property type="component" value="Unassembled WGS sequence"/>
</dbReference>
<evidence type="ECO:0000256" key="3">
    <source>
        <dbReference type="ARBA" id="ARBA00022475"/>
    </source>
</evidence>